<comment type="caution">
    <text evidence="2">The sequence shown here is derived from an EMBL/GenBank/DDBJ whole genome shotgun (WGS) entry which is preliminary data.</text>
</comment>
<gene>
    <name evidence="2" type="ORF">ACFFTO_26220</name>
</gene>
<dbReference type="EMBL" id="JBHMBK010000021">
    <property type="protein sequence ID" value="MFB9687690.1"/>
    <property type="molecule type" value="Genomic_DNA"/>
</dbReference>
<dbReference type="RefSeq" id="WP_378198470.1">
    <property type="nucleotide sequence ID" value="NZ_JBHMBK010000021.1"/>
</dbReference>
<keyword evidence="3" id="KW-1185">Reference proteome</keyword>
<dbReference type="Pfam" id="PF13936">
    <property type="entry name" value="HTH_38"/>
    <property type="match status" value="1"/>
</dbReference>
<dbReference type="Gene3D" id="1.10.10.60">
    <property type="entry name" value="Homeodomain-like"/>
    <property type="match status" value="1"/>
</dbReference>
<dbReference type="SUPFAM" id="SSF46689">
    <property type="entry name" value="Homeodomain-like"/>
    <property type="match status" value="1"/>
</dbReference>
<feature type="domain" description="Transposase IS30-like HTH" evidence="1">
    <location>
        <begin position="6"/>
        <end position="41"/>
    </location>
</feature>
<sequence>MAKARPITDEDRRKVRDLHAAGESRNAIADALGRSGATVSKIADELGLSFDRSAVKAATEAKVADARARRAALMLELLDDAARLRAQLWVETTYVDHGGKDFLRAEWTQREPTAADKLKLMQAAAAAANTSMRLDDHDTVGDDIDEAKSMIGALAAGLQAAYDHMEAEGPAEDAGT</sequence>
<evidence type="ECO:0000313" key="2">
    <source>
        <dbReference type="EMBL" id="MFB9687690.1"/>
    </source>
</evidence>
<evidence type="ECO:0000313" key="3">
    <source>
        <dbReference type="Proteomes" id="UP001589535"/>
    </source>
</evidence>
<dbReference type="InterPro" id="IPR009057">
    <property type="entry name" value="Homeodomain-like_sf"/>
</dbReference>
<name>A0ABV5UAF8_9PSEU</name>
<organism evidence="2 3">
    <name type="scientific">Amycolatopsis plumensis</name>
    <dbReference type="NCBI Taxonomy" id="236508"/>
    <lineage>
        <taxon>Bacteria</taxon>
        <taxon>Bacillati</taxon>
        <taxon>Actinomycetota</taxon>
        <taxon>Actinomycetes</taxon>
        <taxon>Pseudonocardiales</taxon>
        <taxon>Pseudonocardiaceae</taxon>
        <taxon>Amycolatopsis</taxon>
    </lineage>
</organism>
<evidence type="ECO:0000259" key="1">
    <source>
        <dbReference type="Pfam" id="PF13936"/>
    </source>
</evidence>
<dbReference type="Proteomes" id="UP001589535">
    <property type="component" value="Unassembled WGS sequence"/>
</dbReference>
<reference evidence="2 3" key="1">
    <citation type="submission" date="2024-09" db="EMBL/GenBank/DDBJ databases">
        <authorList>
            <person name="Sun Q."/>
            <person name="Mori K."/>
        </authorList>
    </citation>
    <scope>NUCLEOTIDE SEQUENCE [LARGE SCALE GENOMIC DNA]</scope>
    <source>
        <strain evidence="2 3">JCM 13852</strain>
    </source>
</reference>
<protein>
    <submittedName>
        <fullName evidence="2">Helix-turn-helix domain-containing protein</fullName>
    </submittedName>
</protein>
<proteinExistence type="predicted"/>
<accession>A0ABV5UAF8</accession>
<dbReference type="InterPro" id="IPR025246">
    <property type="entry name" value="IS30-like_HTH"/>
</dbReference>